<keyword evidence="9" id="KW-1185">Reference proteome</keyword>
<dbReference type="AlphaFoldDB" id="A0A9N9F0J6"/>
<accession>A0A9N9F0J6</accession>
<comment type="caution">
    <text evidence="8">The sequence shown here is derived from an EMBL/GenBank/DDBJ whole genome shotgun (WGS) entry which is preliminary data.</text>
</comment>
<dbReference type="Pfam" id="PF00642">
    <property type="entry name" value="zf-CCCH"/>
    <property type="match status" value="2"/>
</dbReference>
<name>A0A9N9F0J6_9GLOM</name>
<dbReference type="InterPro" id="IPR045877">
    <property type="entry name" value="ZFP36-like"/>
</dbReference>
<protein>
    <submittedName>
        <fullName evidence="8">14136_t:CDS:1</fullName>
    </submittedName>
</protein>
<dbReference type="PROSITE" id="PS50103">
    <property type="entry name" value="ZF_C3H1"/>
    <property type="match status" value="2"/>
</dbReference>
<evidence type="ECO:0000259" key="7">
    <source>
        <dbReference type="PROSITE" id="PS50103"/>
    </source>
</evidence>
<dbReference type="Proteomes" id="UP000789342">
    <property type="component" value="Unassembled WGS sequence"/>
</dbReference>
<feature type="domain" description="C3H1-type" evidence="7">
    <location>
        <begin position="154"/>
        <end position="181"/>
    </location>
</feature>
<feature type="compositionally biased region" description="Polar residues" evidence="6">
    <location>
        <begin position="111"/>
        <end position="130"/>
    </location>
</feature>
<evidence type="ECO:0000256" key="6">
    <source>
        <dbReference type="SAM" id="MobiDB-lite"/>
    </source>
</evidence>
<feature type="compositionally biased region" description="Basic and acidic residues" evidence="6">
    <location>
        <begin position="132"/>
        <end position="142"/>
    </location>
</feature>
<evidence type="ECO:0000256" key="1">
    <source>
        <dbReference type="ARBA" id="ARBA00022723"/>
    </source>
</evidence>
<evidence type="ECO:0000256" key="2">
    <source>
        <dbReference type="ARBA" id="ARBA00022737"/>
    </source>
</evidence>
<dbReference type="Gene3D" id="4.10.1000.10">
    <property type="entry name" value="Zinc finger, CCCH-type"/>
    <property type="match status" value="2"/>
</dbReference>
<gene>
    <name evidence="8" type="ORF">AMORRO_LOCUS3291</name>
</gene>
<dbReference type="SUPFAM" id="SSF90229">
    <property type="entry name" value="CCCH zinc finger"/>
    <property type="match status" value="2"/>
</dbReference>
<dbReference type="PANTHER" id="PTHR12547">
    <property type="entry name" value="CCCH ZINC FINGER/TIS11-RELATED"/>
    <property type="match status" value="1"/>
</dbReference>
<keyword evidence="2" id="KW-0677">Repeat</keyword>
<evidence type="ECO:0000256" key="5">
    <source>
        <dbReference type="PROSITE-ProRule" id="PRU00723"/>
    </source>
</evidence>
<keyword evidence="1 5" id="KW-0479">Metal-binding</keyword>
<evidence type="ECO:0000256" key="4">
    <source>
        <dbReference type="ARBA" id="ARBA00022833"/>
    </source>
</evidence>
<feature type="domain" description="C3H1-type" evidence="7">
    <location>
        <begin position="195"/>
        <end position="222"/>
    </location>
</feature>
<proteinExistence type="predicted"/>
<evidence type="ECO:0000313" key="8">
    <source>
        <dbReference type="EMBL" id="CAG8501880.1"/>
    </source>
</evidence>
<evidence type="ECO:0000313" key="9">
    <source>
        <dbReference type="Proteomes" id="UP000789342"/>
    </source>
</evidence>
<evidence type="ECO:0000256" key="3">
    <source>
        <dbReference type="ARBA" id="ARBA00022771"/>
    </source>
</evidence>
<keyword evidence="4 5" id="KW-0862">Zinc</keyword>
<organism evidence="8 9">
    <name type="scientific">Acaulospora morrowiae</name>
    <dbReference type="NCBI Taxonomy" id="94023"/>
    <lineage>
        <taxon>Eukaryota</taxon>
        <taxon>Fungi</taxon>
        <taxon>Fungi incertae sedis</taxon>
        <taxon>Mucoromycota</taxon>
        <taxon>Glomeromycotina</taxon>
        <taxon>Glomeromycetes</taxon>
        <taxon>Diversisporales</taxon>
        <taxon>Acaulosporaceae</taxon>
        <taxon>Acaulospora</taxon>
    </lineage>
</organism>
<feature type="zinc finger region" description="C3H1-type" evidence="5">
    <location>
        <begin position="195"/>
        <end position="222"/>
    </location>
</feature>
<feature type="region of interest" description="Disordered" evidence="6">
    <location>
        <begin position="98"/>
        <end position="146"/>
    </location>
</feature>
<dbReference type="SMART" id="SM00356">
    <property type="entry name" value="ZnF_C3H1"/>
    <property type="match status" value="2"/>
</dbReference>
<dbReference type="PANTHER" id="PTHR12547:SF18">
    <property type="entry name" value="PROTEIN TIS11"/>
    <property type="match status" value="1"/>
</dbReference>
<dbReference type="OrthoDB" id="411372at2759"/>
<dbReference type="EMBL" id="CAJVPV010001585">
    <property type="protein sequence ID" value="CAG8501880.1"/>
    <property type="molecule type" value="Genomic_DNA"/>
</dbReference>
<dbReference type="GO" id="GO:0003729">
    <property type="term" value="F:mRNA binding"/>
    <property type="evidence" value="ECO:0007669"/>
    <property type="project" value="InterPro"/>
</dbReference>
<feature type="zinc finger region" description="C3H1-type" evidence="5">
    <location>
        <begin position="154"/>
        <end position="181"/>
    </location>
</feature>
<dbReference type="InterPro" id="IPR000571">
    <property type="entry name" value="Znf_CCCH"/>
</dbReference>
<dbReference type="GO" id="GO:0008270">
    <property type="term" value="F:zinc ion binding"/>
    <property type="evidence" value="ECO:0007669"/>
    <property type="project" value="UniProtKB-KW"/>
</dbReference>
<reference evidence="8" key="1">
    <citation type="submission" date="2021-06" db="EMBL/GenBank/DDBJ databases">
        <authorList>
            <person name="Kallberg Y."/>
            <person name="Tangrot J."/>
            <person name="Rosling A."/>
        </authorList>
    </citation>
    <scope>NUCLEOTIDE SEQUENCE</scope>
    <source>
        <strain evidence="8">CL551</strain>
    </source>
</reference>
<dbReference type="InterPro" id="IPR036855">
    <property type="entry name" value="Znf_CCCH_sf"/>
</dbReference>
<sequence>MVITIGSIMIVVRYVPHLAPQSARFFFYKIMLNIASHKAYKLFIDSYGETYEELSLTTLSTNTTGRNGLWQQERILVPDFLFERPFLNFFMMQKPYSDSTSQSKEHESEIPQGNVTDSVKFGSDNNSNASIDAKHEQERSLEESLEENGIIDQNSEKPLCRYFQRGFCRYNEDCRYSHERSAPVSVPRFGVLTHPKSTTPCRFFSKGYCRYGDDCRFAHGSGRFHYGSGIAPVNEPDMSHGEWSRFPGEDVNMLSQVVRPWDEDTQVLEAHLI</sequence>
<keyword evidence="3 5" id="KW-0863">Zinc-finger</keyword>